<dbReference type="GO" id="GO:0003870">
    <property type="term" value="F:5-aminolevulinate synthase activity"/>
    <property type="evidence" value="ECO:0007669"/>
    <property type="project" value="UniProtKB-EC"/>
</dbReference>
<reference evidence="1 2" key="1">
    <citation type="submission" date="2023-08" db="EMBL/GenBank/DDBJ databases">
        <title>Implementing the SeqCode for naming new Mesorhizobium species isolated from Vachellia karroo root nodules.</title>
        <authorList>
            <person name="Van Lill M."/>
        </authorList>
    </citation>
    <scope>NUCLEOTIDE SEQUENCE [LARGE SCALE GENOMIC DNA]</scope>
    <source>
        <strain evidence="1 2">VK25D</strain>
    </source>
</reference>
<dbReference type="EC" id="2.3.1.37" evidence="1"/>
<sequence>SDALIAELQDALVETWDALGIPYANSGRPAVAETDRIVPLLVSNAGG</sequence>
<evidence type="ECO:0000313" key="1">
    <source>
        <dbReference type="EMBL" id="MDX8535590.1"/>
    </source>
</evidence>
<keyword evidence="2" id="KW-1185">Reference proteome</keyword>
<proteinExistence type="predicted"/>
<dbReference type="EMBL" id="JAVIIQ010000024">
    <property type="protein sequence ID" value="MDX8535590.1"/>
    <property type="molecule type" value="Genomic_DNA"/>
</dbReference>
<evidence type="ECO:0000313" key="2">
    <source>
        <dbReference type="Proteomes" id="UP001285154"/>
    </source>
</evidence>
<accession>A0ABU5AE84</accession>
<comment type="caution">
    <text evidence="1">The sequence shown here is derived from an EMBL/GenBank/DDBJ whole genome shotgun (WGS) entry which is preliminary data.</text>
</comment>
<organism evidence="1 2">
    <name type="scientific">Mesorhizobium vachelliae</name>
    <dbReference type="NCBI Taxonomy" id="3072309"/>
    <lineage>
        <taxon>Bacteria</taxon>
        <taxon>Pseudomonadati</taxon>
        <taxon>Pseudomonadota</taxon>
        <taxon>Alphaproteobacteria</taxon>
        <taxon>Hyphomicrobiales</taxon>
        <taxon>Phyllobacteriaceae</taxon>
        <taxon>Mesorhizobium</taxon>
    </lineage>
</organism>
<protein>
    <submittedName>
        <fullName evidence="1">5-aminolevulinate synthase</fullName>
        <ecNumber evidence="1">2.3.1.37</ecNumber>
    </submittedName>
</protein>
<dbReference type="Proteomes" id="UP001285154">
    <property type="component" value="Unassembled WGS sequence"/>
</dbReference>
<name>A0ABU5AE84_9HYPH</name>
<keyword evidence="1" id="KW-0012">Acyltransferase</keyword>
<keyword evidence="1" id="KW-0808">Transferase</keyword>
<gene>
    <name evidence="1" type="ORF">RFM42_31785</name>
</gene>
<feature type="non-terminal residue" evidence="1">
    <location>
        <position position="1"/>
    </location>
</feature>